<dbReference type="SMART" id="SM00530">
    <property type="entry name" value="HTH_XRE"/>
    <property type="match status" value="1"/>
</dbReference>
<evidence type="ECO:0000313" key="4">
    <source>
        <dbReference type="EMBL" id="PFR98747.1"/>
    </source>
</evidence>
<protein>
    <submittedName>
        <fullName evidence="4">Transcriptional regulator</fullName>
    </submittedName>
</protein>
<gene>
    <name evidence="4" type="ORF">COK38_18300</name>
</gene>
<feature type="transmembrane region" description="Helical" evidence="2">
    <location>
        <begin position="135"/>
        <end position="157"/>
    </location>
</feature>
<keyword evidence="1" id="KW-0238">DNA-binding</keyword>
<dbReference type="CDD" id="cd00093">
    <property type="entry name" value="HTH_XRE"/>
    <property type="match status" value="1"/>
</dbReference>
<keyword evidence="2" id="KW-0472">Membrane</keyword>
<dbReference type="PROSITE" id="PS50943">
    <property type="entry name" value="HTH_CROC1"/>
    <property type="match status" value="1"/>
</dbReference>
<dbReference type="EMBL" id="NVBO01000189">
    <property type="protein sequence ID" value="PFR98747.1"/>
    <property type="molecule type" value="Genomic_DNA"/>
</dbReference>
<dbReference type="InterPro" id="IPR001387">
    <property type="entry name" value="Cro/C1-type_HTH"/>
</dbReference>
<keyword evidence="2" id="KW-1133">Transmembrane helix</keyword>
<dbReference type="InterPro" id="IPR010982">
    <property type="entry name" value="Lambda_DNA-bd_dom_sf"/>
</dbReference>
<feature type="domain" description="HTH cro/C1-type" evidence="3">
    <location>
        <begin position="24"/>
        <end position="76"/>
    </location>
</feature>
<sequence>MFIYNLVIKTKGFIHMAFGEKLFKLRKEKGLSQEALAEKLNTSRQAISKWENGQGFPETEKLLMIGNIFEVSVDYLLKDTAKQSNENEPGYYVSREMAEGYLLYEQKISKYIALGFSLLILSTVPYLLFKQDPAIYTFLIIIIAVLGIGTIVTAISMEDTKYKALKKETLMFDQNFLKELAAKYTNIKKRYTPVIVVGICLIAAGGIPFLLERKNITSGVLVPYYPICVALIAIGIYIFIRIAAILESYKLLVENEEHSNRLSFKLRKKVREKMNHL</sequence>
<dbReference type="PANTHER" id="PTHR46558:SF13">
    <property type="entry name" value="HTH-TYPE TRANSCRIPTIONAL REGULATOR IMMR"/>
    <property type="match status" value="1"/>
</dbReference>
<comment type="caution">
    <text evidence="4">The sequence shown here is derived from an EMBL/GenBank/DDBJ whole genome shotgun (WGS) entry which is preliminary data.</text>
</comment>
<reference evidence="4 5" key="1">
    <citation type="submission" date="2017-09" db="EMBL/GenBank/DDBJ databases">
        <title>Large-scale bioinformatics analysis of Bacillus genomes uncovers conserved roles of natural products in bacterial physiology.</title>
        <authorList>
            <consortium name="Agbiome Team Llc"/>
            <person name="Bleich R.M."/>
            <person name="Grubbs K.J."/>
            <person name="Santa Maria K.C."/>
            <person name="Allen S.E."/>
            <person name="Farag S."/>
            <person name="Shank E.A."/>
            <person name="Bowers A."/>
        </authorList>
    </citation>
    <scope>NUCLEOTIDE SEQUENCE [LARGE SCALE GENOMIC DNA]</scope>
    <source>
        <strain evidence="4 5">AFS067272</strain>
    </source>
</reference>
<proteinExistence type="predicted"/>
<feature type="transmembrane region" description="Helical" evidence="2">
    <location>
        <begin position="191"/>
        <end position="211"/>
    </location>
</feature>
<name>A0AA44Q8L2_BACCE</name>
<feature type="transmembrane region" description="Helical" evidence="2">
    <location>
        <begin position="111"/>
        <end position="129"/>
    </location>
</feature>
<dbReference type="PANTHER" id="PTHR46558">
    <property type="entry name" value="TRACRIPTIONAL REGULATORY PROTEIN-RELATED-RELATED"/>
    <property type="match status" value="1"/>
</dbReference>
<dbReference type="Proteomes" id="UP000226357">
    <property type="component" value="Unassembled WGS sequence"/>
</dbReference>
<dbReference type="Gene3D" id="1.10.260.40">
    <property type="entry name" value="lambda repressor-like DNA-binding domains"/>
    <property type="match status" value="1"/>
</dbReference>
<evidence type="ECO:0000259" key="3">
    <source>
        <dbReference type="PROSITE" id="PS50943"/>
    </source>
</evidence>
<evidence type="ECO:0000256" key="2">
    <source>
        <dbReference type="SAM" id="Phobius"/>
    </source>
</evidence>
<dbReference type="SUPFAM" id="SSF47413">
    <property type="entry name" value="lambda repressor-like DNA-binding domains"/>
    <property type="match status" value="1"/>
</dbReference>
<feature type="transmembrane region" description="Helical" evidence="2">
    <location>
        <begin position="223"/>
        <end position="240"/>
    </location>
</feature>
<dbReference type="GO" id="GO:0003677">
    <property type="term" value="F:DNA binding"/>
    <property type="evidence" value="ECO:0007669"/>
    <property type="project" value="UniProtKB-KW"/>
</dbReference>
<dbReference type="Pfam" id="PF01381">
    <property type="entry name" value="HTH_3"/>
    <property type="match status" value="1"/>
</dbReference>
<accession>A0AA44Q8L2</accession>
<evidence type="ECO:0000313" key="5">
    <source>
        <dbReference type="Proteomes" id="UP000226357"/>
    </source>
</evidence>
<keyword evidence="2" id="KW-0812">Transmembrane</keyword>
<organism evidence="4 5">
    <name type="scientific">Bacillus cereus</name>
    <dbReference type="NCBI Taxonomy" id="1396"/>
    <lineage>
        <taxon>Bacteria</taxon>
        <taxon>Bacillati</taxon>
        <taxon>Bacillota</taxon>
        <taxon>Bacilli</taxon>
        <taxon>Bacillales</taxon>
        <taxon>Bacillaceae</taxon>
        <taxon>Bacillus</taxon>
        <taxon>Bacillus cereus group</taxon>
    </lineage>
</organism>
<evidence type="ECO:0000256" key="1">
    <source>
        <dbReference type="ARBA" id="ARBA00023125"/>
    </source>
</evidence>
<dbReference type="AlphaFoldDB" id="A0AA44Q8L2"/>